<protein>
    <submittedName>
        <fullName evidence="3">Uncharacterized protein</fullName>
    </submittedName>
</protein>
<evidence type="ECO:0000313" key="4">
    <source>
        <dbReference type="Proteomes" id="UP001172673"/>
    </source>
</evidence>
<organism evidence="3 4">
    <name type="scientific">Cladophialophora chaetospira</name>
    <dbReference type="NCBI Taxonomy" id="386627"/>
    <lineage>
        <taxon>Eukaryota</taxon>
        <taxon>Fungi</taxon>
        <taxon>Dikarya</taxon>
        <taxon>Ascomycota</taxon>
        <taxon>Pezizomycotina</taxon>
        <taxon>Eurotiomycetes</taxon>
        <taxon>Chaetothyriomycetidae</taxon>
        <taxon>Chaetothyriales</taxon>
        <taxon>Herpotrichiellaceae</taxon>
        <taxon>Cladophialophora</taxon>
    </lineage>
</organism>
<dbReference type="EMBL" id="JAPDRK010000015">
    <property type="protein sequence ID" value="KAJ9605831.1"/>
    <property type="molecule type" value="Genomic_DNA"/>
</dbReference>
<feature type="compositionally biased region" description="Polar residues" evidence="2">
    <location>
        <begin position="118"/>
        <end position="129"/>
    </location>
</feature>
<feature type="region of interest" description="Disordered" evidence="2">
    <location>
        <begin position="118"/>
        <end position="159"/>
    </location>
</feature>
<name>A0AA38X2W5_9EURO</name>
<comment type="caution">
    <text evidence="3">The sequence shown here is derived from an EMBL/GenBank/DDBJ whole genome shotgun (WGS) entry which is preliminary data.</text>
</comment>
<dbReference type="Proteomes" id="UP001172673">
    <property type="component" value="Unassembled WGS sequence"/>
</dbReference>
<keyword evidence="4" id="KW-1185">Reference proteome</keyword>
<proteinExistence type="predicted"/>
<keyword evidence="1" id="KW-0175">Coiled coil</keyword>
<evidence type="ECO:0000256" key="2">
    <source>
        <dbReference type="SAM" id="MobiDB-lite"/>
    </source>
</evidence>
<gene>
    <name evidence="3" type="ORF">H2200_009680</name>
</gene>
<reference evidence="3" key="1">
    <citation type="submission" date="2022-10" db="EMBL/GenBank/DDBJ databases">
        <title>Culturing micro-colonial fungi from biological soil crusts in the Mojave desert and describing Neophaeococcomyces mojavensis, and introducing the new genera and species Taxawa tesnikishii.</title>
        <authorList>
            <person name="Kurbessoian T."/>
            <person name="Stajich J.E."/>
        </authorList>
    </citation>
    <scope>NUCLEOTIDE SEQUENCE</scope>
    <source>
        <strain evidence="3">TK_41</strain>
    </source>
</reference>
<accession>A0AA38X2W5</accession>
<sequence length="252" mass="27348">MEVINTSENLLLPPMQSSAVGKMPKIAVEAMIREVDNSVDPRAVAAKYGISVPRLIRETARYALEKDEEIEFLEEAIGDLQRSLYRAVTKTMQEFSWKAVEEVKRVIYGRNHRISVFSTSKMPGSQGSDSRGKAPSSDVTKSPNAPAKTASTPNNAPGSTRVQTFLLAERPVSSAKLQTAIGRIADGEDANLVANSLGVNVRQLLKQIARTALHNQYMTVSLEAGLDQLEKRVAALNENVGALEAAVQGSEK</sequence>
<dbReference type="AlphaFoldDB" id="A0AA38X2W5"/>
<evidence type="ECO:0000256" key="1">
    <source>
        <dbReference type="SAM" id="Coils"/>
    </source>
</evidence>
<feature type="coiled-coil region" evidence="1">
    <location>
        <begin position="219"/>
        <end position="246"/>
    </location>
</feature>
<evidence type="ECO:0000313" key="3">
    <source>
        <dbReference type="EMBL" id="KAJ9605831.1"/>
    </source>
</evidence>
<feature type="compositionally biased region" description="Polar residues" evidence="2">
    <location>
        <begin position="137"/>
        <end position="159"/>
    </location>
</feature>